<feature type="domain" description="ARID" evidence="1">
    <location>
        <begin position="51"/>
        <end position="146"/>
    </location>
</feature>
<proteinExistence type="predicted"/>
<dbReference type="PROSITE" id="PS51011">
    <property type="entry name" value="ARID"/>
    <property type="match status" value="1"/>
</dbReference>
<dbReference type="Proteomes" id="UP000326396">
    <property type="component" value="Unassembled WGS sequence"/>
</dbReference>
<dbReference type="AlphaFoldDB" id="A0A5N6LHT7"/>
<dbReference type="PANTHER" id="PTHR46410">
    <property type="entry name" value="AT-RICH INTERACTIVE DOMAIN-CONTAINING PROTEIN 2"/>
    <property type="match status" value="1"/>
</dbReference>
<gene>
    <name evidence="2" type="ORF">E3N88_42427</name>
</gene>
<sequence>MGCNGRIHCVTVVSEQPDDSSFNPFVIDSLESCYLFFDMLEEPNYVFKYKRQLQRQILEVLEWFFKRIGQPDSKRYPPMLPNGEKVELLDLYMFVKAAGGYKNIDNEKWDEIGRYMGISTPYVVNLRPIFVGYLELFLFFYDRFRYEEKEAIDACVEKKNEAKKEGKDSTVMKEDVMKNDNIMVYLDAEKDNEPVAVNDAEFIAENEFNNANLVQVHSQEGSFGDDDEVFEDLDDFVLIEDKEPTNED</sequence>
<comment type="caution">
    <text evidence="2">The sequence shown here is derived from an EMBL/GenBank/DDBJ whole genome shotgun (WGS) entry which is preliminary data.</text>
</comment>
<dbReference type="CDD" id="cd16100">
    <property type="entry name" value="ARID"/>
    <property type="match status" value="1"/>
</dbReference>
<keyword evidence="3" id="KW-1185">Reference proteome</keyword>
<dbReference type="EMBL" id="SZYD01000556">
    <property type="protein sequence ID" value="KAD1709727.1"/>
    <property type="molecule type" value="Genomic_DNA"/>
</dbReference>
<accession>A0A5N6LHT7</accession>
<dbReference type="InterPro" id="IPR036431">
    <property type="entry name" value="ARID_dom_sf"/>
</dbReference>
<evidence type="ECO:0000259" key="1">
    <source>
        <dbReference type="PROSITE" id="PS51011"/>
    </source>
</evidence>
<dbReference type="SUPFAM" id="SSF46774">
    <property type="entry name" value="ARID-like"/>
    <property type="match status" value="1"/>
</dbReference>
<organism evidence="2 3">
    <name type="scientific">Mikania micrantha</name>
    <name type="common">bitter vine</name>
    <dbReference type="NCBI Taxonomy" id="192012"/>
    <lineage>
        <taxon>Eukaryota</taxon>
        <taxon>Viridiplantae</taxon>
        <taxon>Streptophyta</taxon>
        <taxon>Embryophyta</taxon>
        <taxon>Tracheophyta</taxon>
        <taxon>Spermatophyta</taxon>
        <taxon>Magnoliopsida</taxon>
        <taxon>eudicotyledons</taxon>
        <taxon>Gunneridae</taxon>
        <taxon>Pentapetalae</taxon>
        <taxon>asterids</taxon>
        <taxon>campanulids</taxon>
        <taxon>Asterales</taxon>
        <taxon>Asteraceae</taxon>
        <taxon>Asteroideae</taxon>
        <taxon>Heliantheae alliance</taxon>
        <taxon>Eupatorieae</taxon>
        <taxon>Mikania</taxon>
    </lineage>
</organism>
<dbReference type="GO" id="GO:0003677">
    <property type="term" value="F:DNA binding"/>
    <property type="evidence" value="ECO:0007669"/>
    <property type="project" value="InterPro"/>
</dbReference>
<dbReference type="Pfam" id="PF01388">
    <property type="entry name" value="ARID"/>
    <property type="match status" value="1"/>
</dbReference>
<dbReference type="Gene3D" id="1.10.150.60">
    <property type="entry name" value="ARID DNA-binding domain"/>
    <property type="match status" value="1"/>
</dbReference>
<reference evidence="2 3" key="1">
    <citation type="submission" date="2019-05" db="EMBL/GenBank/DDBJ databases">
        <title>Mikania micrantha, genome provides insights into the molecular mechanism of rapid growth.</title>
        <authorList>
            <person name="Liu B."/>
        </authorList>
    </citation>
    <scope>NUCLEOTIDE SEQUENCE [LARGE SCALE GENOMIC DNA]</scope>
    <source>
        <strain evidence="2">NLD-2019</strain>
        <tissue evidence="2">Leaf</tissue>
    </source>
</reference>
<evidence type="ECO:0000313" key="3">
    <source>
        <dbReference type="Proteomes" id="UP000326396"/>
    </source>
</evidence>
<dbReference type="OrthoDB" id="1831032at2759"/>
<name>A0A5N6LHT7_9ASTR</name>
<evidence type="ECO:0000313" key="2">
    <source>
        <dbReference type="EMBL" id="KAD1709727.1"/>
    </source>
</evidence>
<dbReference type="PANTHER" id="PTHR46410:SF26">
    <property type="entry name" value="BULB-TYPE LECTIN DOMAIN-CONTAINING PROTEIN-RELATED"/>
    <property type="match status" value="1"/>
</dbReference>
<protein>
    <recommendedName>
        <fullName evidence="1">ARID domain-containing protein</fullName>
    </recommendedName>
</protein>
<dbReference type="SMART" id="SM00501">
    <property type="entry name" value="BRIGHT"/>
    <property type="match status" value="1"/>
</dbReference>
<dbReference type="InterPro" id="IPR001606">
    <property type="entry name" value="ARID_dom"/>
</dbReference>